<reference evidence="1 2" key="1">
    <citation type="submission" date="2019-09" db="EMBL/GenBank/DDBJ databases">
        <title>Geobacter sp. Red96, a novel strain isolated from paddy soil.</title>
        <authorList>
            <person name="Xu Z."/>
            <person name="Masuda Y."/>
            <person name="Itoh H."/>
            <person name="Senoo K."/>
        </authorList>
    </citation>
    <scope>NUCLEOTIDE SEQUENCE [LARGE SCALE GENOMIC DNA]</scope>
    <source>
        <strain evidence="1 2">Red96</strain>
    </source>
</reference>
<evidence type="ECO:0000313" key="2">
    <source>
        <dbReference type="Proteomes" id="UP000420562"/>
    </source>
</evidence>
<keyword evidence="2" id="KW-1185">Reference proteome</keyword>
<accession>A0A7J4ZR45</accession>
<name>A0A7J4ZR45_9BACT</name>
<dbReference type="RefSeq" id="WP_151128081.1">
    <property type="nucleotide sequence ID" value="NZ_VZQZ01000004.1"/>
</dbReference>
<sequence length="138" mass="15382">MSAYQAKVFQAALEIALRAVLPQSTTLANVVDRLSAVSPSKSQAGMYRNEDWASDFLSCLPDDPDQARLIVLCYVPSYVCGCNVIHLSQERCDDCGEWPEPYRMLPVEGRKAGGVARSFWGRVQQRRLFGRGLRIVEG</sequence>
<dbReference type="EMBL" id="VZQZ01000004">
    <property type="protein sequence ID" value="KAB0665640.1"/>
    <property type="molecule type" value="Genomic_DNA"/>
</dbReference>
<proteinExistence type="predicted"/>
<protein>
    <submittedName>
        <fullName evidence="1">Uncharacterized protein</fullName>
    </submittedName>
</protein>
<organism evidence="1 2">
    <name type="scientific">Oryzomonas japonica</name>
    <dbReference type="NCBI Taxonomy" id="2603858"/>
    <lineage>
        <taxon>Bacteria</taxon>
        <taxon>Pseudomonadati</taxon>
        <taxon>Thermodesulfobacteriota</taxon>
        <taxon>Desulfuromonadia</taxon>
        <taxon>Geobacterales</taxon>
        <taxon>Geobacteraceae</taxon>
        <taxon>Oryzomonas</taxon>
    </lineage>
</organism>
<gene>
    <name evidence="1" type="ORF">F6V25_07920</name>
</gene>
<evidence type="ECO:0000313" key="1">
    <source>
        <dbReference type="EMBL" id="KAB0665640.1"/>
    </source>
</evidence>
<comment type="caution">
    <text evidence="1">The sequence shown here is derived from an EMBL/GenBank/DDBJ whole genome shotgun (WGS) entry which is preliminary data.</text>
</comment>
<dbReference type="Proteomes" id="UP000420562">
    <property type="component" value="Unassembled WGS sequence"/>
</dbReference>
<dbReference type="AlphaFoldDB" id="A0A7J4ZR45"/>